<evidence type="ECO:0000256" key="6">
    <source>
        <dbReference type="PIRSR" id="PIRSR037913-2"/>
    </source>
</evidence>
<comment type="subcellular location">
    <subcellularLocation>
        <location evidence="4">Nucleus</location>
    </subcellularLocation>
</comment>
<dbReference type="Pfam" id="PF00850">
    <property type="entry name" value="Hist_deacetyl"/>
    <property type="match status" value="1"/>
</dbReference>
<evidence type="ECO:0000256" key="5">
    <source>
        <dbReference type="PIRSR" id="PIRSR037913-1"/>
    </source>
</evidence>
<dbReference type="OrthoDB" id="1918432at2759"/>
<evidence type="ECO:0000256" key="1">
    <source>
        <dbReference type="ARBA" id="ARBA00012111"/>
    </source>
</evidence>
<evidence type="ECO:0000256" key="2">
    <source>
        <dbReference type="ARBA" id="ARBA00022801"/>
    </source>
</evidence>
<keyword evidence="4" id="KW-0539">Nucleus</keyword>
<evidence type="ECO:0000313" key="10">
    <source>
        <dbReference type="EMBL" id="KAG9394181.1"/>
    </source>
</evidence>
<dbReference type="EMBL" id="JAHDYR010000016">
    <property type="protein sequence ID" value="KAG9394185.1"/>
    <property type="molecule type" value="Genomic_DNA"/>
</dbReference>
<comment type="catalytic activity">
    <reaction evidence="4">
        <text>N(6)-acetyl-L-lysyl-[histone] + H2O = L-lysyl-[histone] + acetate</text>
        <dbReference type="Rhea" id="RHEA:58196"/>
        <dbReference type="Rhea" id="RHEA-COMP:9845"/>
        <dbReference type="Rhea" id="RHEA-COMP:11338"/>
        <dbReference type="ChEBI" id="CHEBI:15377"/>
        <dbReference type="ChEBI" id="CHEBI:29969"/>
        <dbReference type="ChEBI" id="CHEBI:30089"/>
        <dbReference type="ChEBI" id="CHEBI:61930"/>
        <dbReference type="EC" id="3.5.1.98"/>
    </reaction>
</comment>
<proteinExistence type="inferred from homology"/>
<organism evidence="11 12">
    <name type="scientific">Carpediemonas membranifera</name>
    <dbReference type="NCBI Taxonomy" id="201153"/>
    <lineage>
        <taxon>Eukaryota</taxon>
        <taxon>Metamonada</taxon>
        <taxon>Carpediemonas-like organisms</taxon>
        <taxon>Carpediemonas</taxon>
    </lineage>
</organism>
<dbReference type="Proteomes" id="UP000717585">
    <property type="component" value="Unassembled WGS sequence"/>
</dbReference>
<feature type="binding site" evidence="7">
    <location>
        <position position="176"/>
    </location>
    <ligand>
        <name>a divalent metal cation</name>
        <dbReference type="ChEBI" id="CHEBI:60240"/>
    </ligand>
</feature>
<comment type="similarity">
    <text evidence="4">Belongs to the histone deacetylase family. HD Type 1 subfamily.</text>
</comment>
<keyword evidence="4" id="KW-0804">Transcription</keyword>
<feature type="binding site" evidence="6">
    <location>
        <position position="149"/>
    </location>
    <ligand>
        <name>substrate</name>
    </ligand>
</feature>
<sequence>MSSASPASKRTVSFFHDPDFGQHYLGPEHAMKPFRFALTCELVMSYGLHEQMSIYSPRLLSSMEMTKFHTEEYVSFLQQVAPDGPVSQSEPNPFNIGEDCPSFVGLFPYCQRSCGGSVTGAAHLIAGHSDIAVNWMGGMHHAKRNEASGFCYANDIVLGILELLKFIPRVLYIDIDIHHGDGVEEAFYTTDRVMTVSFHKHGNSFFPGTGAVSDAGVGPGLGYAVNVPLNDGMDDESYTTLFKAVIRDVMEHFRPGAIVLQCGADSLANDRLGCFNLTIGGHGECVDFVKSLGLPLMVLGGGGYTLPNVARCWAYETALCVGARIPEEVPKHEFYEYYGPDYCLNIVKNNQQNMNTREDFDRLYQKVYTQLRSIQPAPGVGLTSMPAGVGLDLQADIDMGEDSAGNSRVTATAADLGRTLDAEDRRGLRPSEFVD</sequence>
<protein>
    <recommendedName>
        <fullName evidence="1 4">Histone deacetylase</fullName>
        <ecNumber evidence="1 4">3.5.1.98</ecNumber>
    </recommendedName>
</protein>
<keyword evidence="12" id="KW-1185">Reference proteome</keyword>
<evidence type="ECO:0000313" key="12">
    <source>
        <dbReference type="Proteomes" id="UP000717585"/>
    </source>
</evidence>
<feature type="binding site" evidence="6">
    <location>
        <position position="304"/>
    </location>
    <ligand>
        <name>substrate</name>
    </ligand>
</feature>
<dbReference type="InterPro" id="IPR003084">
    <property type="entry name" value="HDAC_I/II"/>
</dbReference>
<evidence type="ECO:0000256" key="7">
    <source>
        <dbReference type="PIRSR" id="PIRSR037913-3"/>
    </source>
</evidence>
<reference evidence="11" key="1">
    <citation type="submission" date="2021-05" db="EMBL/GenBank/DDBJ databases">
        <title>A free-living protist that lacks canonical eukaryotic 1 DNA replication and segregation systems.</title>
        <authorList>
            <person name="Salas-Leiva D.E."/>
            <person name="Tromer E.C."/>
            <person name="Curtis B.A."/>
            <person name="Jerlstrom-Hultqvist J."/>
            <person name="Kolisko M."/>
            <person name="Yi Z."/>
            <person name="Salas-Leiva J.S."/>
            <person name="Gallot-Lavallee L."/>
            <person name="Kops G.J.P.L."/>
            <person name="Archibald J.M."/>
            <person name="Simpson A.G.B."/>
            <person name="Roger A.J."/>
        </authorList>
    </citation>
    <scope>NUCLEOTIDE SEQUENCE</scope>
    <source>
        <strain evidence="11">BICM</strain>
    </source>
</reference>
<dbReference type="SUPFAM" id="SSF52768">
    <property type="entry name" value="Arginase/deacetylase"/>
    <property type="match status" value="1"/>
</dbReference>
<evidence type="ECO:0000256" key="4">
    <source>
        <dbReference type="PIRNR" id="PIRNR037913"/>
    </source>
</evidence>
<dbReference type="PANTHER" id="PTHR10625:SF10">
    <property type="entry name" value="HISTONE DEACETYLASE HDAC1"/>
    <property type="match status" value="1"/>
</dbReference>
<feature type="active site" description="Proton acceptor" evidence="5">
    <location>
        <position position="141"/>
    </location>
</feature>
<evidence type="ECO:0000259" key="9">
    <source>
        <dbReference type="Pfam" id="PF00850"/>
    </source>
</evidence>
<feature type="binding site" evidence="6">
    <location>
        <position position="99"/>
    </location>
    <ligand>
        <name>substrate</name>
    </ligand>
</feature>
<keyword evidence="2 4" id="KW-0378">Hydrolase</keyword>
<feature type="binding site" evidence="7">
    <location>
        <position position="265"/>
    </location>
    <ligand>
        <name>a divalent metal cation</name>
        <dbReference type="ChEBI" id="CHEBI:60240"/>
    </ligand>
</feature>
<gene>
    <name evidence="10" type="ORF">J8273_4283</name>
    <name evidence="11" type="ORF">J8273_4287</name>
</gene>
<dbReference type="PRINTS" id="PR01270">
    <property type="entry name" value="HDASUPER"/>
</dbReference>
<dbReference type="GO" id="GO:0040029">
    <property type="term" value="P:epigenetic regulation of gene expression"/>
    <property type="evidence" value="ECO:0007669"/>
    <property type="project" value="TreeGrafter"/>
</dbReference>
<dbReference type="GO" id="GO:0141221">
    <property type="term" value="F:histone deacetylase activity, hydrolytic mechanism"/>
    <property type="evidence" value="ECO:0007669"/>
    <property type="project" value="UniProtKB-EC"/>
</dbReference>
<dbReference type="Gene3D" id="3.40.800.20">
    <property type="entry name" value="Histone deacetylase domain"/>
    <property type="match status" value="1"/>
</dbReference>
<dbReference type="AlphaFoldDB" id="A0A8J6AXW0"/>
<evidence type="ECO:0000313" key="11">
    <source>
        <dbReference type="EMBL" id="KAG9394185.1"/>
    </source>
</evidence>
<dbReference type="GO" id="GO:0046872">
    <property type="term" value="F:metal ion binding"/>
    <property type="evidence" value="ECO:0007669"/>
    <property type="project" value="UniProtKB-KW"/>
</dbReference>
<feature type="domain" description="Histone deacetylase" evidence="9">
    <location>
        <begin position="29"/>
        <end position="318"/>
    </location>
</feature>
<comment type="caution">
    <text evidence="11">The sequence shown here is derived from an EMBL/GenBank/DDBJ whole genome shotgun (WGS) entry which is preliminary data.</text>
</comment>
<dbReference type="InterPro" id="IPR023801">
    <property type="entry name" value="His_deacetylse_dom"/>
</dbReference>
<feature type="compositionally biased region" description="Basic and acidic residues" evidence="8">
    <location>
        <begin position="418"/>
        <end position="429"/>
    </location>
</feature>
<keyword evidence="7" id="KW-0479">Metal-binding</keyword>
<dbReference type="InterPro" id="IPR023696">
    <property type="entry name" value="Ureohydrolase_dom_sf"/>
</dbReference>
<keyword evidence="4" id="KW-0805">Transcription regulation</keyword>
<dbReference type="PRINTS" id="PR01271">
    <property type="entry name" value="HISDACETLASE"/>
</dbReference>
<keyword evidence="3 4" id="KW-0156">Chromatin regulator</keyword>
<dbReference type="PANTHER" id="PTHR10625">
    <property type="entry name" value="HISTONE DEACETYLASE HDAC1-RELATED"/>
    <property type="match status" value="1"/>
</dbReference>
<evidence type="ECO:0000256" key="8">
    <source>
        <dbReference type="SAM" id="MobiDB-lite"/>
    </source>
</evidence>
<dbReference type="InterPro" id="IPR037138">
    <property type="entry name" value="His_deacetylse_dom_sf"/>
</dbReference>
<dbReference type="EMBL" id="JAHDYR010000016">
    <property type="protein sequence ID" value="KAG9394181.1"/>
    <property type="molecule type" value="Genomic_DNA"/>
</dbReference>
<feature type="region of interest" description="Disordered" evidence="8">
    <location>
        <begin position="402"/>
        <end position="435"/>
    </location>
</feature>
<dbReference type="InterPro" id="IPR000286">
    <property type="entry name" value="HDACs"/>
</dbReference>
<accession>A0A8J6AXW0</accession>
<name>A0A8J6AXW0_9EUKA</name>
<feature type="binding site" evidence="7">
    <location>
        <position position="178"/>
    </location>
    <ligand>
        <name>a divalent metal cation</name>
        <dbReference type="ChEBI" id="CHEBI:60240"/>
    </ligand>
</feature>
<dbReference type="GO" id="GO:0000118">
    <property type="term" value="C:histone deacetylase complex"/>
    <property type="evidence" value="ECO:0007669"/>
    <property type="project" value="UniProtKB-ARBA"/>
</dbReference>
<dbReference type="PIRSF" id="PIRSF037913">
    <property type="entry name" value="His_deacetylse_1"/>
    <property type="match status" value="1"/>
</dbReference>
<evidence type="ECO:0000256" key="3">
    <source>
        <dbReference type="ARBA" id="ARBA00022853"/>
    </source>
</evidence>
<dbReference type="EC" id="3.5.1.98" evidence="1 4"/>